<evidence type="ECO:0000313" key="3">
    <source>
        <dbReference type="Proteomes" id="UP000731465"/>
    </source>
</evidence>
<dbReference type="Gene3D" id="3.20.20.140">
    <property type="entry name" value="Metal-dependent hydrolases"/>
    <property type="match status" value="1"/>
</dbReference>
<dbReference type="Proteomes" id="UP000731465">
    <property type="component" value="Unassembled WGS sequence"/>
</dbReference>
<dbReference type="InterPro" id="IPR032466">
    <property type="entry name" value="Metal_Hydrolase"/>
</dbReference>
<dbReference type="RefSeq" id="WP_219935814.1">
    <property type="nucleotide sequence ID" value="NZ_JAGFNY010000001.1"/>
</dbReference>
<sequence length="288" mass="32409">MTYLVDSHCHLTGLSLNSKAADSIEQIIKRANLCNVSHFLNVSCTNAEFKKGMELLGSYDNIYHAVGIHPLNLDEEPNFSEEELEKNLLSSDKVIALGETGLDYFYSEETKDAQIESFAKQLQVALKVKKPLVIHARCAHKDTVALLKSENARDVGGVIHCFTDSVQMARECLDLGFYISFTGISTFKASDNVREVIKYVPLDRMLVETDCPYLAPIPVRGIENEPAFVRYTLDFIAKFKNVSEDYLASVTSENFENLYNLKLKDITVSDVEVSDYKLDAILRKPFSK</sequence>
<keyword evidence="3" id="KW-1185">Reference proteome</keyword>
<dbReference type="InterPro" id="IPR001130">
    <property type="entry name" value="TatD-like"/>
</dbReference>
<dbReference type="EMBL" id="JAGFNY010000001">
    <property type="protein sequence ID" value="MBW7569365.1"/>
    <property type="molecule type" value="Genomic_DNA"/>
</dbReference>
<comment type="caution">
    <text evidence="2">The sequence shown here is derived from an EMBL/GenBank/DDBJ whole genome shotgun (WGS) entry which is preliminary data.</text>
</comment>
<dbReference type="GO" id="GO:0016787">
    <property type="term" value="F:hydrolase activity"/>
    <property type="evidence" value="ECO:0007669"/>
    <property type="project" value="UniProtKB-KW"/>
</dbReference>
<dbReference type="SUPFAM" id="SSF51556">
    <property type="entry name" value="Metallo-dependent hydrolases"/>
    <property type="match status" value="1"/>
</dbReference>
<protein>
    <submittedName>
        <fullName evidence="2">TatD family hydrolase</fullName>
    </submittedName>
</protein>
<evidence type="ECO:0000313" key="2">
    <source>
        <dbReference type="EMBL" id="MBW7569365.1"/>
    </source>
</evidence>
<evidence type="ECO:0000256" key="1">
    <source>
        <dbReference type="ARBA" id="ARBA00022723"/>
    </source>
</evidence>
<dbReference type="PANTHER" id="PTHR46124">
    <property type="entry name" value="D-AMINOACYL-TRNA DEACYLASE"/>
    <property type="match status" value="1"/>
</dbReference>
<keyword evidence="2" id="KW-0378">Hydrolase</keyword>
<gene>
    <name evidence="2" type="ORF">J5V48_00445</name>
</gene>
<organism evidence="2 3">
    <name type="scientific">Succinivibrio faecicola</name>
    <dbReference type="NCBI Taxonomy" id="2820300"/>
    <lineage>
        <taxon>Bacteria</taxon>
        <taxon>Pseudomonadati</taxon>
        <taxon>Pseudomonadota</taxon>
        <taxon>Gammaproteobacteria</taxon>
        <taxon>Aeromonadales</taxon>
        <taxon>Succinivibrionaceae</taxon>
        <taxon>Succinivibrio</taxon>
    </lineage>
</organism>
<dbReference type="NCBIfam" id="TIGR00010">
    <property type="entry name" value="YchF/TatD family DNA exonuclease"/>
    <property type="match status" value="1"/>
</dbReference>
<reference evidence="2 3" key="1">
    <citation type="submission" date="2021-03" db="EMBL/GenBank/DDBJ databases">
        <title>Succinivibrio sp. nov. isolated from feces of cow.</title>
        <authorList>
            <person name="Choi J.-Y."/>
        </authorList>
    </citation>
    <scope>NUCLEOTIDE SEQUENCE [LARGE SCALE GENOMIC DNA]</scope>
    <source>
        <strain evidence="2 3">AGMB01872</strain>
    </source>
</reference>
<dbReference type="PANTHER" id="PTHR46124:SF2">
    <property type="entry name" value="D-AMINOACYL-TRNA DEACYLASE"/>
    <property type="match status" value="1"/>
</dbReference>
<keyword evidence="1" id="KW-0479">Metal-binding</keyword>
<name>A0ABS7DDI8_9GAMM</name>
<dbReference type="InterPro" id="IPR015991">
    <property type="entry name" value="TatD/YcfH-like"/>
</dbReference>
<dbReference type="PIRSF" id="PIRSF005902">
    <property type="entry name" value="DNase_TatD"/>
    <property type="match status" value="1"/>
</dbReference>
<dbReference type="Pfam" id="PF01026">
    <property type="entry name" value="TatD_DNase"/>
    <property type="match status" value="1"/>
</dbReference>
<accession>A0ABS7DDI8</accession>
<dbReference type="CDD" id="cd01310">
    <property type="entry name" value="TatD_DNAse"/>
    <property type="match status" value="1"/>
</dbReference>
<proteinExistence type="predicted"/>